<feature type="transmembrane region" description="Helical" evidence="1">
    <location>
        <begin position="81"/>
        <end position="99"/>
    </location>
</feature>
<proteinExistence type="predicted"/>
<dbReference type="AlphaFoldDB" id="A0A1Y4SW40"/>
<feature type="transmembrane region" description="Helical" evidence="1">
    <location>
        <begin position="111"/>
        <end position="131"/>
    </location>
</feature>
<organism evidence="2 3">
    <name type="scientific">Massilimicrobiota timonensis</name>
    <dbReference type="NCBI Taxonomy" id="1776392"/>
    <lineage>
        <taxon>Bacteria</taxon>
        <taxon>Bacillati</taxon>
        <taxon>Bacillota</taxon>
        <taxon>Erysipelotrichia</taxon>
        <taxon>Erysipelotrichales</taxon>
        <taxon>Erysipelotrichaceae</taxon>
        <taxon>Massilimicrobiota</taxon>
    </lineage>
</organism>
<dbReference type="PIRSF" id="PIRSF027391">
    <property type="entry name" value="Hpre_diP_synt_I"/>
    <property type="match status" value="1"/>
</dbReference>
<dbReference type="InterPro" id="IPR010898">
    <property type="entry name" value="Hpre_diP_synth_I"/>
</dbReference>
<dbReference type="Proteomes" id="UP000195305">
    <property type="component" value="Unassembled WGS sequence"/>
</dbReference>
<comment type="caution">
    <text evidence="2">The sequence shown here is derived from an EMBL/GenBank/DDBJ whole genome shotgun (WGS) entry which is preliminary data.</text>
</comment>
<evidence type="ECO:0008006" key="4">
    <source>
        <dbReference type="Google" id="ProtNLM"/>
    </source>
</evidence>
<keyword evidence="1" id="KW-0812">Transmembrane</keyword>
<dbReference type="Pfam" id="PF07456">
    <property type="entry name" value="Hpre_diP_synt_I"/>
    <property type="match status" value="1"/>
</dbReference>
<accession>A0A1Y4SW40</accession>
<evidence type="ECO:0000256" key="1">
    <source>
        <dbReference type="SAM" id="Phobius"/>
    </source>
</evidence>
<dbReference type="InterPro" id="IPR014535">
    <property type="entry name" value="Hpre_diP_synt_I"/>
</dbReference>
<dbReference type="OrthoDB" id="9799095at2"/>
<gene>
    <name evidence="2" type="ORF">B5E75_11315</name>
</gene>
<keyword evidence="1" id="KW-0472">Membrane</keyword>
<dbReference type="RefSeq" id="WP_087359313.1">
    <property type="nucleotide sequence ID" value="NZ_AP031415.1"/>
</dbReference>
<dbReference type="Gene3D" id="1.10.1760.20">
    <property type="match status" value="1"/>
</dbReference>
<protein>
    <recommendedName>
        <fullName evidence="4">Heptaprenyl diphosphate synthase</fullName>
    </recommendedName>
</protein>
<keyword evidence="3" id="KW-1185">Reference proteome</keyword>
<evidence type="ECO:0000313" key="2">
    <source>
        <dbReference type="EMBL" id="OUQ33181.1"/>
    </source>
</evidence>
<feature type="transmembrane region" description="Helical" evidence="1">
    <location>
        <begin position="59"/>
        <end position="75"/>
    </location>
</feature>
<evidence type="ECO:0000313" key="3">
    <source>
        <dbReference type="Proteomes" id="UP000195305"/>
    </source>
</evidence>
<reference evidence="2 3" key="1">
    <citation type="journal article" date="2018" name="BMC Genomics">
        <title>Whole genome sequencing and function prediction of 133 gut anaerobes isolated from chicken caecum in pure cultures.</title>
        <authorList>
            <person name="Medvecky M."/>
            <person name="Cejkova D."/>
            <person name="Polansky O."/>
            <person name="Karasova D."/>
            <person name="Kubasova T."/>
            <person name="Cizek A."/>
            <person name="Rychlik I."/>
        </authorList>
    </citation>
    <scope>NUCLEOTIDE SEQUENCE [LARGE SCALE GENOMIC DNA]</scope>
    <source>
        <strain evidence="2 3">An13</strain>
    </source>
</reference>
<keyword evidence="1" id="KW-1133">Transmembrane helix</keyword>
<feature type="transmembrane region" description="Helical" evidence="1">
    <location>
        <begin position="137"/>
        <end position="160"/>
    </location>
</feature>
<name>A0A1Y4SW40_9FIRM</name>
<dbReference type="EMBL" id="NFLJ01000036">
    <property type="protein sequence ID" value="OUQ33181.1"/>
    <property type="molecule type" value="Genomic_DNA"/>
</dbReference>
<sequence length="169" mass="18488">MNHKKTRKMIYLALLSAIAIVLHTVEAMIPVPLPVGAKLGLANIISLVVVHLYGVKEMFIVNIFRVFVSSLLTGIFMQNPFFISCGGVFLSSLALAIIYKFIQLPMVSTSIVSAIFHNIGQVAVVSFIFSFAGIMIYVIPLLITSIPTGILTGLVAIEILKRVKKEQIQ</sequence>
<feature type="transmembrane region" description="Helical" evidence="1">
    <location>
        <begin position="37"/>
        <end position="54"/>
    </location>
</feature>